<sequence>LLSIAPRKTKKNKRLGEGLLSSSSSFEEKLERRVVRAEVRGLPTRHCCRRGGDRNECLVKNRDGYLLLLVDYGGGLDNNHGDTIGHPGASF</sequence>
<feature type="non-terminal residue" evidence="1">
    <location>
        <position position="1"/>
    </location>
</feature>
<dbReference type="Proteomes" id="UP000237105">
    <property type="component" value="Unassembled WGS sequence"/>
</dbReference>
<gene>
    <name evidence="1" type="ORF">PanWU01x14_286520</name>
</gene>
<name>A0A2P5AZ91_PARAD</name>
<dbReference type="AlphaFoldDB" id="A0A2P5AZ91"/>
<organism evidence="1 2">
    <name type="scientific">Parasponia andersonii</name>
    <name type="common">Sponia andersonii</name>
    <dbReference type="NCBI Taxonomy" id="3476"/>
    <lineage>
        <taxon>Eukaryota</taxon>
        <taxon>Viridiplantae</taxon>
        <taxon>Streptophyta</taxon>
        <taxon>Embryophyta</taxon>
        <taxon>Tracheophyta</taxon>
        <taxon>Spermatophyta</taxon>
        <taxon>Magnoliopsida</taxon>
        <taxon>eudicotyledons</taxon>
        <taxon>Gunneridae</taxon>
        <taxon>Pentapetalae</taxon>
        <taxon>rosids</taxon>
        <taxon>fabids</taxon>
        <taxon>Rosales</taxon>
        <taxon>Cannabaceae</taxon>
        <taxon>Parasponia</taxon>
    </lineage>
</organism>
<evidence type="ECO:0000313" key="2">
    <source>
        <dbReference type="Proteomes" id="UP000237105"/>
    </source>
</evidence>
<proteinExistence type="predicted"/>
<keyword evidence="2" id="KW-1185">Reference proteome</keyword>
<evidence type="ECO:0000313" key="1">
    <source>
        <dbReference type="EMBL" id="PON41806.1"/>
    </source>
</evidence>
<accession>A0A2P5AZ91</accession>
<reference evidence="2" key="1">
    <citation type="submission" date="2016-06" db="EMBL/GenBank/DDBJ databases">
        <title>Parallel loss of symbiosis genes in relatives of nitrogen-fixing non-legume Parasponia.</title>
        <authorList>
            <person name="Van Velzen R."/>
            <person name="Holmer R."/>
            <person name="Bu F."/>
            <person name="Rutten L."/>
            <person name="Van Zeijl A."/>
            <person name="Liu W."/>
            <person name="Santuari L."/>
            <person name="Cao Q."/>
            <person name="Sharma T."/>
            <person name="Shen D."/>
            <person name="Roswanjaya Y."/>
            <person name="Wardhani T."/>
            <person name="Kalhor M.S."/>
            <person name="Jansen J."/>
            <person name="Van den Hoogen J."/>
            <person name="Gungor B."/>
            <person name="Hartog M."/>
            <person name="Hontelez J."/>
            <person name="Verver J."/>
            <person name="Yang W.-C."/>
            <person name="Schijlen E."/>
            <person name="Repin R."/>
            <person name="Schilthuizen M."/>
            <person name="Schranz E."/>
            <person name="Heidstra R."/>
            <person name="Miyata K."/>
            <person name="Fedorova E."/>
            <person name="Kohlen W."/>
            <person name="Bisseling T."/>
            <person name="Smit S."/>
            <person name="Geurts R."/>
        </authorList>
    </citation>
    <scope>NUCLEOTIDE SEQUENCE [LARGE SCALE GENOMIC DNA]</scope>
    <source>
        <strain evidence="2">cv. WU1-14</strain>
    </source>
</reference>
<dbReference type="EMBL" id="JXTB01000406">
    <property type="protein sequence ID" value="PON41806.1"/>
    <property type="molecule type" value="Genomic_DNA"/>
</dbReference>
<protein>
    <submittedName>
        <fullName evidence="1">Uncharacterized protein</fullName>
    </submittedName>
</protein>
<comment type="caution">
    <text evidence="1">The sequence shown here is derived from an EMBL/GenBank/DDBJ whole genome shotgun (WGS) entry which is preliminary data.</text>
</comment>